<dbReference type="FunFam" id="3.10.580.10:FF:000002">
    <property type="entry name" value="Magnesium/cobalt efflux protein CorC"/>
    <property type="match status" value="1"/>
</dbReference>
<evidence type="ECO:0000256" key="2">
    <source>
        <dbReference type="ARBA" id="ARBA00022692"/>
    </source>
</evidence>
<dbReference type="RefSeq" id="WP_015504955.1">
    <property type="nucleotide sequence ID" value="NZ_CAYAZV010000083.1"/>
</dbReference>
<feature type="domain" description="CNNM transmembrane" evidence="10">
    <location>
        <begin position="2"/>
        <end position="190"/>
    </location>
</feature>
<name>A0A3G3IH79_9ARCH</name>
<dbReference type="AlphaFoldDB" id="A0A3G3IH79"/>
<evidence type="ECO:0000259" key="9">
    <source>
        <dbReference type="PROSITE" id="PS51371"/>
    </source>
</evidence>
<dbReference type="Pfam" id="PF00571">
    <property type="entry name" value="CBS"/>
    <property type="match status" value="1"/>
</dbReference>
<dbReference type="InterPro" id="IPR036318">
    <property type="entry name" value="FAD-bd_PCMH-like_sf"/>
</dbReference>
<organism evidence="11 12">
    <name type="scientific">Methanomethylophilus alvi</name>
    <dbReference type="NCBI Taxonomy" id="1291540"/>
    <lineage>
        <taxon>Archaea</taxon>
        <taxon>Methanobacteriati</taxon>
        <taxon>Thermoplasmatota</taxon>
        <taxon>Thermoplasmata</taxon>
        <taxon>Methanomassiliicoccales</taxon>
        <taxon>Methanomethylophilaceae</taxon>
        <taxon>Methanomethylophilus</taxon>
    </lineage>
</organism>
<reference evidence="11 12" key="1">
    <citation type="submission" date="2016-10" db="EMBL/GenBank/DDBJ databases">
        <title>Complete genome of the TMA-utilizing, human hosted archaeon Methanomethylophilus alvus Gen. nov, sp. nov., strain Mx-05, derived from a pure culture.</title>
        <authorList>
            <person name="Brugere J.-F."/>
            <person name="Ben Hania W."/>
            <person name="Chaudhary P.P."/>
            <person name="Gaci N."/>
            <person name="Borrel G."/>
            <person name="Cao Van Tuat L."/>
            <person name="Fardeau M.-L."/>
            <person name="Harris H.M.B."/>
            <person name="O'Toole P.W."/>
            <person name="Ollivier B."/>
        </authorList>
    </citation>
    <scope>NUCLEOTIDE SEQUENCE [LARGE SCALE GENOMIC DNA]</scope>
    <source>
        <strain evidence="11 12">Mx-05</strain>
    </source>
</reference>
<dbReference type="InterPro" id="IPR005170">
    <property type="entry name" value="Transptr-assoc_dom"/>
</dbReference>
<dbReference type="Gene3D" id="3.30.465.10">
    <property type="match status" value="1"/>
</dbReference>
<dbReference type="SUPFAM" id="SSF56176">
    <property type="entry name" value="FAD-binding/transporter-associated domain-like"/>
    <property type="match status" value="1"/>
</dbReference>
<feature type="transmembrane region" description="Helical" evidence="8">
    <location>
        <begin position="93"/>
        <end position="113"/>
    </location>
</feature>
<dbReference type="PROSITE" id="PS51371">
    <property type="entry name" value="CBS"/>
    <property type="match status" value="1"/>
</dbReference>
<evidence type="ECO:0000256" key="8">
    <source>
        <dbReference type="SAM" id="Phobius"/>
    </source>
</evidence>
<gene>
    <name evidence="11" type="ORF">BKD89_05245</name>
</gene>
<evidence type="ECO:0000256" key="4">
    <source>
        <dbReference type="ARBA" id="ARBA00022989"/>
    </source>
</evidence>
<dbReference type="PANTHER" id="PTHR22777:SF17">
    <property type="entry name" value="UPF0053 PROTEIN SLL0260"/>
    <property type="match status" value="1"/>
</dbReference>
<accession>A0A3G3IH79</accession>
<dbReference type="PROSITE" id="PS51846">
    <property type="entry name" value="CNNM"/>
    <property type="match status" value="1"/>
</dbReference>
<evidence type="ECO:0000256" key="5">
    <source>
        <dbReference type="ARBA" id="ARBA00023122"/>
    </source>
</evidence>
<dbReference type="Gene3D" id="3.10.580.10">
    <property type="entry name" value="CBS-domain"/>
    <property type="match status" value="1"/>
</dbReference>
<dbReference type="SMART" id="SM01091">
    <property type="entry name" value="CorC_HlyC"/>
    <property type="match status" value="1"/>
</dbReference>
<dbReference type="Pfam" id="PF01595">
    <property type="entry name" value="CNNM"/>
    <property type="match status" value="1"/>
</dbReference>
<dbReference type="InterPro" id="IPR000644">
    <property type="entry name" value="CBS_dom"/>
</dbReference>
<dbReference type="PANTHER" id="PTHR22777">
    <property type="entry name" value="HEMOLYSIN-RELATED"/>
    <property type="match status" value="1"/>
</dbReference>
<dbReference type="OMA" id="TIGRQHP"/>
<dbReference type="GO" id="GO:0016020">
    <property type="term" value="C:membrane"/>
    <property type="evidence" value="ECO:0007669"/>
    <property type="project" value="UniProtKB-SubCell"/>
</dbReference>
<dbReference type="GeneID" id="41321850"/>
<keyword evidence="6 8" id="KW-0472">Membrane</keyword>
<sequence length="434" mass="48182">MDSTSTIILTALIIALLALSAFFSGTETAYTSVSKTRLKNMANDGNKKAQRVLSNCDNFDRLLTTVLVGNNIVNIASSTLVTSILTELYGAEMGVILATILMITVLLIIGEITPKTLAKRHPEKVAMLFASTIHGIMVILSPITWVFMKLTHAVTKVAGDDGTKEPTMTEEELSVMIDEIQQEGTIEKSEGELIKSAIEFDDIRVSEICVPRVDVAAVSVETDVEKMRDMFITSEFSRIPVYEGTVDHIIGAIFIKDFFMKYTSGKPFSITDIIRPVKFVPETASIATVMNDLQKAKLHMAIVLDDFGGTVGIVTMEDILEELVGEIWDESDIIKYPITKEADGTYTVLGDANIYDVMEKIGRCFEDGDYDSFTVGGYIYYRLERIPKVGDEVVYEDVRMIVKSIRNRRIREVTFAIDPNLLLTDGSEGKEENQ</sequence>
<dbReference type="Proteomes" id="UP000273278">
    <property type="component" value="Chromosome"/>
</dbReference>
<keyword evidence="5 7" id="KW-0129">CBS domain</keyword>
<dbReference type="InterPro" id="IPR046342">
    <property type="entry name" value="CBS_dom_sf"/>
</dbReference>
<evidence type="ECO:0000256" key="1">
    <source>
        <dbReference type="ARBA" id="ARBA00004141"/>
    </source>
</evidence>
<dbReference type="InterPro" id="IPR044751">
    <property type="entry name" value="Ion_transp-like_CBS"/>
</dbReference>
<dbReference type="CDD" id="cd04590">
    <property type="entry name" value="CBS_pair_CorC_HlyC_assoc"/>
    <property type="match status" value="1"/>
</dbReference>
<evidence type="ECO:0000256" key="3">
    <source>
        <dbReference type="ARBA" id="ARBA00022737"/>
    </source>
</evidence>
<dbReference type="InterPro" id="IPR016169">
    <property type="entry name" value="FAD-bd_PCMH_sub2"/>
</dbReference>
<dbReference type="InterPro" id="IPR002550">
    <property type="entry name" value="CNNM"/>
</dbReference>
<keyword evidence="3" id="KW-0677">Repeat</keyword>
<feature type="domain" description="CBS" evidence="9">
    <location>
        <begin position="273"/>
        <end position="330"/>
    </location>
</feature>
<dbReference type="EMBL" id="CP017686">
    <property type="protein sequence ID" value="AYQ55207.1"/>
    <property type="molecule type" value="Genomic_DNA"/>
</dbReference>
<evidence type="ECO:0000313" key="12">
    <source>
        <dbReference type="Proteomes" id="UP000273278"/>
    </source>
</evidence>
<feature type="transmembrane region" description="Helical" evidence="8">
    <location>
        <begin position="125"/>
        <end position="148"/>
    </location>
</feature>
<dbReference type="SUPFAM" id="SSF54631">
    <property type="entry name" value="CBS-domain pair"/>
    <property type="match status" value="1"/>
</dbReference>
<keyword evidence="2 8" id="KW-0812">Transmembrane</keyword>
<evidence type="ECO:0000259" key="10">
    <source>
        <dbReference type="PROSITE" id="PS51846"/>
    </source>
</evidence>
<keyword evidence="4 8" id="KW-1133">Transmembrane helix</keyword>
<evidence type="ECO:0000256" key="6">
    <source>
        <dbReference type="ARBA" id="ARBA00023136"/>
    </source>
</evidence>
<protein>
    <submittedName>
        <fullName evidence="11">Hemolysin</fullName>
    </submittedName>
</protein>
<evidence type="ECO:0000256" key="7">
    <source>
        <dbReference type="PROSITE-ProRule" id="PRU00703"/>
    </source>
</evidence>
<dbReference type="Pfam" id="PF03471">
    <property type="entry name" value="CorC_HlyC"/>
    <property type="match status" value="1"/>
</dbReference>
<proteinExistence type="predicted"/>
<comment type="subcellular location">
    <subcellularLocation>
        <location evidence="1">Membrane</location>
        <topology evidence="1">Multi-pass membrane protein</topology>
    </subcellularLocation>
</comment>
<evidence type="ECO:0000313" key="11">
    <source>
        <dbReference type="EMBL" id="AYQ55207.1"/>
    </source>
</evidence>
<dbReference type="GO" id="GO:0050660">
    <property type="term" value="F:flavin adenine dinucleotide binding"/>
    <property type="evidence" value="ECO:0007669"/>
    <property type="project" value="InterPro"/>
</dbReference>